<keyword evidence="2" id="KW-0472">Membrane</keyword>
<evidence type="ECO:0000259" key="3">
    <source>
        <dbReference type="Pfam" id="PF10145"/>
    </source>
</evidence>
<evidence type="ECO:0000256" key="1">
    <source>
        <dbReference type="ARBA" id="ARBA00022612"/>
    </source>
</evidence>
<feature type="transmembrane region" description="Helical" evidence="2">
    <location>
        <begin position="403"/>
        <end position="432"/>
    </location>
</feature>
<evidence type="ECO:0000313" key="4">
    <source>
        <dbReference type="EMBL" id="QJA62262.1"/>
    </source>
</evidence>
<organism evidence="4">
    <name type="scientific">viral metagenome</name>
    <dbReference type="NCBI Taxonomy" id="1070528"/>
    <lineage>
        <taxon>unclassified sequences</taxon>
        <taxon>metagenomes</taxon>
        <taxon>organismal metagenomes</taxon>
    </lineage>
</organism>
<keyword evidence="2" id="KW-1133">Transmembrane helix</keyword>
<dbReference type="AlphaFoldDB" id="A0A6M3J046"/>
<evidence type="ECO:0000313" key="5">
    <source>
        <dbReference type="EMBL" id="QJA83846.1"/>
    </source>
</evidence>
<feature type="transmembrane region" description="Helical" evidence="2">
    <location>
        <begin position="375"/>
        <end position="397"/>
    </location>
</feature>
<feature type="domain" description="Phage tail tape measure protein" evidence="3">
    <location>
        <begin position="81"/>
        <end position="269"/>
    </location>
</feature>
<keyword evidence="2" id="KW-0812">Transmembrane</keyword>
<dbReference type="PANTHER" id="PTHR37813:SF1">
    <property type="entry name" value="FELS-2 PROPHAGE PROTEIN"/>
    <property type="match status" value="1"/>
</dbReference>
<dbReference type="EMBL" id="MT142519">
    <property type="protein sequence ID" value="QJA83846.1"/>
    <property type="molecule type" value="Genomic_DNA"/>
</dbReference>
<evidence type="ECO:0000256" key="2">
    <source>
        <dbReference type="SAM" id="Phobius"/>
    </source>
</evidence>
<dbReference type="InterPro" id="IPR010090">
    <property type="entry name" value="Phage_tape_meas"/>
</dbReference>
<sequence>MANVLSKLFVTVGIDDKEFQAGLDRISKNSKKIGGAMTAAGGIMLGAFGLMVDSAADFENEMRQVNTMMLLNEDDFAAFSKQVKEVATRLGVDATESAKAMYQAISAGVPKDNALTFLEIASKAAIGGATDTTTAIDGLTTVLNAFKIPTSEAQKVADIMFSTVKSGKTTFAELSASMFNVAPIAATAGVSFEEVSAALATMTKQGVPTSVATTQLRQAMVALLKPTADMAPVIQALGYESGQAMLQQIGLSETMQILTDASGGSTDMLGRMFGSVEGLNAVLALTGENSQMAAADIDIMKNAAGAATDAFDQMEKGTSRQLDKLKEQFQSIGMSIGEKLLPVLAKMLEQVKPIIERIIKWIEENPKLFETIIKVAAAGAGILAFVGPLIMMLPGFISMLPLLGAAFTAMTGPVGIIIVAIAALVAGIIWLWKNWGKVKAFLGFGGGGEAPDMPKFEVPKLAGGGIVTSPTLAMIGESGPEAVMPLGAVGAGGGGNIIINVGGSILTENELLNRVRQGLLQIKGSNYTSGL</sequence>
<dbReference type="PANTHER" id="PTHR37813">
    <property type="entry name" value="FELS-2 PROPHAGE PROTEIN"/>
    <property type="match status" value="1"/>
</dbReference>
<dbReference type="NCBIfam" id="TIGR01760">
    <property type="entry name" value="tape_meas_TP901"/>
    <property type="match status" value="1"/>
</dbReference>
<keyword evidence="1" id="KW-1188">Viral release from host cell</keyword>
<feature type="transmembrane region" description="Helical" evidence="2">
    <location>
        <begin position="33"/>
        <end position="52"/>
    </location>
</feature>
<protein>
    <submittedName>
        <fullName evidence="4">Putative tail protein</fullName>
    </submittedName>
</protein>
<name>A0A6M3J046_9ZZZZ</name>
<gene>
    <name evidence="5" type="ORF">MM415A00250_0024</name>
    <name evidence="4" type="ORF">MM415B00805_0006</name>
</gene>
<proteinExistence type="predicted"/>
<accession>A0A6M3J046</accession>
<dbReference type="EMBL" id="MT141466">
    <property type="protein sequence ID" value="QJA62262.1"/>
    <property type="molecule type" value="Genomic_DNA"/>
</dbReference>
<reference evidence="4" key="1">
    <citation type="submission" date="2020-03" db="EMBL/GenBank/DDBJ databases">
        <title>The deep terrestrial virosphere.</title>
        <authorList>
            <person name="Holmfeldt K."/>
            <person name="Nilsson E."/>
            <person name="Simone D."/>
            <person name="Lopez-Fernandez M."/>
            <person name="Wu X."/>
            <person name="de Brujin I."/>
            <person name="Lundin D."/>
            <person name="Andersson A."/>
            <person name="Bertilsson S."/>
            <person name="Dopson M."/>
        </authorList>
    </citation>
    <scope>NUCLEOTIDE SEQUENCE</scope>
    <source>
        <strain evidence="5">MM415A00250</strain>
        <strain evidence="4">MM415B00805</strain>
    </source>
</reference>
<dbReference type="Pfam" id="PF10145">
    <property type="entry name" value="PhageMin_Tail"/>
    <property type="match status" value="1"/>
</dbReference>